<protein>
    <submittedName>
        <fullName evidence="2 3">Bis(5'-nucleosyl)-tetraphosphatase asymmetrical</fullName>
    </submittedName>
</protein>
<feature type="region of interest" description="Disordered" evidence="1">
    <location>
        <begin position="1"/>
        <end position="25"/>
    </location>
</feature>
<dbReference type="EMBL" id="DQIR01059177">
    <property type="protein sequence ID" value="HDA14653.1"/>
    <property type="molecule type" value="Transcribed_RNA"/>
</dbReference>
<accession>A0A480HBP2</accession>
<evidence type="ECO:0000256" key="1">
    <source>
        <dbReference type="SAM" id="MobiDB-lite"/>
    </source>
</evidence>
<dbReference type="EMBL" id="DQIR01066646">
    <property type="protein sequence ID" value="HDA22122.1"/>
    <property type="molecule type" value="Transcribed_RNA"/>
</dbReference>
<proteinExistence type="predicted"/>
<organism evidence="3">
    <name type="scientific">Sus scrofa</name>
    <name type="common">Pig</name>
    <dbReference type="NCBI Taxonomy" id="9823"/>
    <lineage>
        <taxon>Eukaryota</taxon>
        <taxon>Metazoa</taxon>
        <taxon>Chordata</taxon>
        <taxon>Craniata</taxon>
        <taxon>Vertebrata</taxon>
        <taxon>Euteleostomi</taxon>
        <taxon>Mammalia</taxon>
        <taxon>Eutheria</taxon>
        <taxon>Laurasiatheria</taxon>
        <taxon>Artiodactyla</taxon>
        <taxon>Suina</taxon>
        <taxon>Suidae</taxon>
        <taxon>Sus</taxon>
    </lineage>
</organism>
<reference evidence="3" key="1">
    <citation type="journal article" date="2019" name="PeerJ">
        <title>Genes of the pig, Sus scrofa, reconstructed with EvidentialGene.</title>
        <authorList>
            <person name="Gilbert D.G."/>
        </authorList>
    </citation>
    <scope>NUCLEOTIDE SEQUENCE</scope>
</reference>
<name>A0A480HBP2_PIG</name>
<dbReference type="EMBL" id="DQIR01317390">
    <property type="protein sequence ID" value="HDC72864.1"/>
    <property type="molecule type" value="Transcribed_RNA"/>
</dbReference>
<sequence length="155" mass="16685">MSQRSAHPSPEVKVGSSQKALKDPTEAKDPALVSSGCHGAEKLVSFLEHCLHVLELSQLAGLIQPQPAVGLVLAGEADLHIVVLYFRQPVDDGFRLLPGHIIELLSEAFNDGQLACIYACFLLSLPQGCLQVTFSWFHVAFGRSPVMNAIGGLQQ</sequence>
<dbReference type="AlphaFoldDB" id="A0A480HBP2"/>
<evidence type="ECO:0000313" key="3">
    <source>
        <dbReference type="EMBL" id="HDA22122.1"/>
    </source>
</evidence>
<evidence type="ECO:0000313" key="2">
    <source>
        <dbReference type="EMBL" id="HDA14653.1"/>
    </source>
</evidence>